<dbReference type="Proteomes" id="UP001139028">
    <property type="component" value="Unassembled WGS sequence"/>
</dbReference>
<proteinExistence type="predicted"/>
<dbReference type="AlphaFoldDB" id="A0A9X2EPX2"/>
<organism evidence="1 2">
    <name type="scientific">Microbulbifer okhotskensis</name>
    <dbReference type="NCBI Taxonomy" id="2926617"/>
    <lineage>
        <taxon>Bacteria</taxon>
        <taxon>Pseudomonadati</taxon>
        <taxon>Pseudomonadota</taxon>
        <taxon>Gammaproteobacteria</taxon>
        <taxon>Cellvibrionales</taxon>
        <taxon>Microbulbiferaceae</taxon>
        <taxon>Microbulbifer</taxon>
    </lineage>
</organism>
<evidence type="ECO:0000313" key="1">
    <source>
        <dbReference type="EMBL" id="MCO1336262.1"/>
    </source>
</evidence>
<accession>A0A9X2EPX2</accession>
<dbReference type="RefSeq" id="WP_252471820.1">
    <property type="nucleotide sequence ID" value="NZ_JALBWM010000117.1"/>
</dbReference>
<evidence type="ECO:0000313" key="2">
    <source>
        <dbReference type="Proteomes" id="UP001139028"/>
    </source>
</evidence>
<dbReference type="EMBL" id="JALBWM010000117">
    <property type="protein sequence ID" value="MCO1336262.1"/>
    <property type="molecule type" value="Genomic_DNA"/>
</dbReference>
<comment type="caution">
    <text evidence="1">The sequence shown here is derived from an EMBL/GenBank/DDBJ whole genome shotgun (WGS) entry which is preliminary data.</text>
</comment>
<sequence length="68" mass="7743">MNVGNKIKDFLRWHFEPRHLSTPFATTNNLATIEVLEGGRGAVVRGHTHIYIFGVRIASIQRTKPWEG</sequence>
<gene>
    <name evidence="1" type="ORF">MO867_18175</name>
</gene>
<reference evidence="1" key="1">
    <citation type="journal article" date="2022" name="Arch. Microbiol.">
        <title>Microbulbifer okhotskensis sp. nov., isolated from a deep bottom sediment of the Okhotsk Sea.</title>
        <authorList>
            <person name="Romanenko L."/>
            <person name="Kurilenko V."/>
            <person name="Otstavnykh N."/>
            <person name="Velansky P."/>
            <person name="Isaeva M."/>
            <person name="Mikhailov V."/>
        </authorList>
    </citation>
    <scope>NUCLEOTIDE SEQUENCE</scope>
    <source>
        <strain evidence="1">OS29</strain>
    </source>
</reference>
<protein>
    <submittedName>
        <fullName evidence="1">Uncharacterized protein</fullName>
    </submittedName>
</protein>
<name>A0A9X2EPX2_9GAMM</name>
<keyword evidence="2" id="KW-1185">Reference proteome</keyword>